<keyword evidence="2" id="KW-1185">Reference proteome</keyword>
<accession>A0A388JSR2</accession>
<sequence>MVSNRQAYLQVYQRMGTAFGDLLHFWSIMGRCSLRLSNGGQKLTTWFQYETEIELSAGEREEKRRGGGFCCGER</sequence>
<comment type="caution">
    <text evidence="1">The sequence shown here is derived from an EMBL/GenBank/DDBJ whole genome shotgun (WGS) entry which is preliminary data.</text>
</comment>
<evidence type="ECO:0000313" key="2">
    <source>
        <dbReference type="Proteomes" id="UP000265515"/>
    </source>
</evidence>
<gene>
    <name evidence="1" type="ORF">CBR_g15959</name>
</gene>
<protein>
    <submittedName>
        <fullName evidence="1">Uncharacterized protein</fullName>
    </submittedName>
</protein>
<dbReference type="EMBL" id="BFEA01000015">
    <property type="protein sequence ID" value="GBG60836.1"/>
    <property type="molecule type" value="Genomic_DNA"/>
</dbReference>
<organism evidence="1 2">
    <name type="scientific">Chara braunii</name>
    <name type="common">Braun's stonewort</name>
    <dbReference type="NCBI Taxonomy" id="69332"/>
    <lineage>
        <taxon>Eukaryota</taxon>
        <taxon>Viridiplantae</taxon>
        <taxon>Streptophyta</taxon>
        <taxon>Charophyceae</taxon>
        <taxon>Charales</taxon>
        <taxon>Characeae</taxon>
        <taxon>Chara</taxon>
    </lineage>
</organism>
<evidence type="ECO:0000313" key="1">
    <source>
        <dbReference type="EMBL" id="GBG60836.1"/>
    </source>
</evidence>
<name>A0A388JSR2_CHABU</name>
<reference evidence="1 2" key="1">
    <citation type="journal article" date="2018" name="Cell">
        <title>The Chara Genome: Secondary Complexity and Implications for Plant Terrestrialization.</title>
        <authorList>
            <person name="Nishiyama T."/>
            <person name="Sakayama H."/>
            <person name="Vries J.D."/>
            <person name="Buschmann H."/>
            <person name="Saint-Marcoux D."/>
            <person name="Ullrich K.K."/>
            <person name="Haas F.B."/>
            <person name="Vanderstraeten L."/>
            <person name="Becker D."/>
            <person name="Lang D."/>
            <person name="Vosolsobe S."/>
            <person name="Rombauts S."/>
            <person name="Wilhelmsson P.K.I."/>
            <person name="Janitza P."/>
            <person name="Kern R."/>
            <person name="Heyl A."/>
            <person name="Rumpler F."/>
            <person name="Villalobos L.I.A.C."/>
            <person name="Clay J.M."/>
            <person name="Skokan R."/>
            <person name="Toyoda A."/>
            <person name="Suzuki Y."/>
            <person name="Kagoshima H."/>
            <person name="Schijlen E."/>
            <person name="Tajeshwar N."/>
            <person name="Catarino B."/>
            <person name="Hetherington A.J."/>
            <person name="Saltykova A."/>
            <person name="Bonnot C."/>
            <person name="Breuninger H."/>
            <person name="Symeonidi A."/>
            <person name="Radhakrishnan G.V."/>
            <person name="Van Nieuwerburgh F."/>
            <person name="Deforce D."/>
            <person name="Chang C."/>
            <person name="Karol K.G."/>
            <person name="Hedrich R."/>
            <person name="Ulvskov P."/>
            <person name="Glockner G."/>
            <person name="Delwiche C.F."/>
            <person name="Petrasek J."/>
            <person name="Van de Peer Y."/>
            <person name="Friml J."/>
            <person name="Beilby M."/>
            <person name="Dolan L."/>
            <person name="Kohara Y."/>
            <person name="Sugano S."/>
            <person name="Fujiyama A."/>
            <person name="Delaux P.-M."/>
            <person name="Quint M."/>
            <person name="TheiBen G."/>
            <person name="Hagemann M."/>
            <person name="Harholt J."/>
            <person name="Dunand C."/>
            <person name="Zachgo S."/>
            <person name="Langdale J."/>
            <person name="Maumus F."/>
            <person name="Straeten D.V.D."/>
            <person name="Gould S.B."/>
            <person name="Rensing S.A."/>
        </authorList>
    </citation>
    <scope>NUCLEOTIDE SEQUENCE [LARGE SCALE GENOMIC DNA]</scope>
    <source>
        <strain evidence="1 2">S276</strain>
    </source>
</reference>
<dbReference type="Gramene" id="GBG60836">
    <property type="protein sequence ID" value="GBG60836"/>
    <property type="gene ID" value="CBR_g15959"/>
</dbReference>
<proteinExistence type="predicted"/>
<dbReference type="Proteomes" id="UP000265515">
    <property type="component" value="Unassembled WGS sequence"/>
</dbReference>
<dbReference type="AlphaFoldDB" id="A0A388JSR2"/>